<dbReference type="InterPro" id="IPR019427">
    <property type="entry name" value="7TM_GPCR_serpentine_rcpt_Srw"/>
</dbReference>
<comment type="subcellular location">
    <subcellularLocation>
        <location evidence="1">Membrane</location>
    </subcellularLocation>
</comment>
<evidence type="ECO:0000256" key="2">
    <source>
        <dbReference type="ARBA" id="ARBA00022692"/>
    </source>
</evidence>
<dbReference type="PANTHER" id="PTHR46846">
    <property type="entry name" value="SERPENTINE RECEPTOR, CLASS W-RELATED"/>
    <property type="match status" value="1"/>
</dbReference>
<dbReference type="InterPro" id="IPR017452">
    <property type="entry name" value="GPCR_Rhodpsn_7TM"/>
</dbReference>
<dbReference type="GO" id="GO:0008528">
    <property type="term" value="F:G protein-coupled peptide receptor activity"/>
    <property type="evidence" value="ECO:0007669"/>
    <property type="project" value="InterPro"/>
</dbReference>
<dbReference type="PROSITE" id="PS50262">
    <property type="entry name" value="G_PROTEIN_RECEP_F1_2"/>
    <property type="match status" value="1"/>
</dbReference>
<dbReference type="AlphaFoldDB" id="E3LIB9"/>
<keyword evidence="6" id="KW-1185">Reference proteome</keyword>
<dbReference type="eggNOG" id="ENOG502TI3B">
    <property type="taxonomic scope" value="Eukaryota"/>
</dbReference>
<reference evidence="5" key="1">
    <citation type="submission" date="2007-07" db="EMBL/GenBank/DDBJ databases">
        <title>PCAP assembly of the Caenorhabditis remanei genome.</title>
        <authorList>
            <consortium name="The Caenorhabditis remanei Sequencing Consortium"/>
            <person name="Wilson R.K."/>
        </authorList>
    </citation>
    <scope>NUCLEOTIDE SEQUENCE [LARGE SCALE GENOMIC DNA]</scope>
    <source>
        <strain evidence="5">PB4641</strain>
    </source>
</reference>
<accession>E3LIB9</accession>
<dbReference type="GO" id="GO:0016020">
    <property type="term" value="C:membrane"/>
    <property type="evidence" value="ECO:0007669"/>
    <property type="project" value="UniProtKB-SubCell"/>
</dbReference>
<keyword evidence="4" id="KW-0472">Membrane</keyword>
<evidence type="ECO:0000313" key="6">
    <source>
        <dbReference type="Proteomes" id="UP000008281"/>
    </source>
</evidence>
<keyword evidence="2" id="KW-0812">Transmembrane</keyword>
<dbReference type="Gene3D" id="1.20.1070.10">
    <property type="entry name" value="Rhodopsin 7-helix transmembrane proteins"/>
    <property type="match status" value="1"/>
</dbReference>
<dbReference type="SUPFAM" id="SSF81321">
    <property type="entry name" value="Family A G protein-coupled receptor-like"/>
    <property type="match status" value="1"/>
</dbReference>
<name>E3LIB9_CAERE</name>
<dbReference type="EMBL" id="DS268409">
    <property type="protein sequence ID" value="EFO95029.1"/>
    <property type="molecule type" value="Genomic_DNA"/>
</dbReference>
<dbReference type="STRING" id="31234.E3LIB9"/>
<protein>
    <submittedName>
        <fullName evidence="5">Uncharacterized protein</fullName>
    </submittedName>
</protein>
<proteinExistence type="predicted"/>
<dbReference type="OrthoDB" id="5862663at2759"/>
<sequence length="400" mass="45834">MATPAPYNWTAYIDYPNYYYVYEDMDYEPNPVAYTTEKANELNTICTYVTVIIGIFHFLVLIQKQLRSNTIFIYMIGVVISDIISFSLSFSDIIDASVLVPRLVKYVDQDWCYQDPWVPIDLVGQIISTSFAVTRRLSIWLSLTMASIRTISVIFPMSNRVERITKPLFSIIFIIFLTIICFALDLYPLVGWVRIYQIGDITPNFCYASEEESKQYILVTSMRLTDRTELRLIYSEIAIKFIPAAVYPILTVFLFLELKNIKKRRSNMRSTESQKAKNTSTLILIMTISFIVTEVLAAAFAIHTLYCNLQENMGCVTANLSGINLSFFFSMGRPTTLILRALNSSSHPFICTFMSSQYRDTVKTMFCSNRISRRAIKMMRLDSSKKTDSLVSQVSPTVQG</sequence>
<keyword evidence="3" id="KW-1133">Transmembrane helix</keyword>
<dbReference type="Pfam" id="PF10324">
    <property type="entry name" value="7TM_GPCR_Srw"/>
    <property type="match status" value="1"/>
</dbReference>
<evidence type="ECO:0000256" key="3">
    <source>
        <dbReference type="ARBA" id="ARBA00022989"/>
    </source>
</evidence>
<gene>
    <name evidence="5" type="ORF">CRE_09351</name>
</gene>
<evidence type="ECO:0000256" key="1">
    <source>
        <dbReference type="ARBA" id="ARBA00004370"/>
    </source>
</evidence>
<evidence type="ECO:0000313" key="5">
    <source>
        <dbReference type="EMBL" id="EFO95029.1"/>
    </source>
</evidence>
<dbReference type="Proteomes" id="UP000008281">
    <property type="component" value="Unassembled WGS sequence"/>
</dbReference>
<dbReference type="PANTHER" id="PTHR46846:SF3">
    <property type="entry name" value="G-PROTEIN COUPLED RECEPTORS FAMILY 1 PROFILE DOMAIN-CONTAINING PROTEIN-RELATED"/>
    <property type="match status" value="1"/>
</dbReference>
<evidence type="ECO:0000256" key="4">
    <source>
        <dbReference type="ARBA" id="ARBA00023136"/>
    </source>
</evidence>
<organism evidence="6">
    <name type="scientific">Caenorhabditis remanei</name>
    <name type="common">Caenorhabditis vulgaris</name>
    <dbReference type="NCBI Taxonomy" id="31234"/>
    <lineage>
        <taxon>Eukaryota</taxon>
        <taxon>Metazoa</taxon>
        <taxon>Ecdysozoa</taxon>
        <taxon>Nematoda</taxon>
        <taxon>Chromadorea</taxon>
        <taxon>Rhabditida</taxon>
        <taxon>Rhabditina</taxon>
        <taxon>Rhabditomorpha</taxon>
        <taxon>Rhabditoidea</taxon>
        <taxon>Rhabditidae</taxon>
        <taxon>Peloderinae</taxon>
        <taxon>Caenorhabditis</taxon>
    </lineage>
</organism>
<dbReference type="OMA" id="FWNIASH"/>
<dbReference type="HOGENOM" id="CLU_043715_2_1_1"/>